<comment type="caution">
    <text evidence="2">The sequence shown here is derived from an EMBL/GenBank/DDBJ whole genome shotgun (WGS) entry which is preliminary data.</text>
</comment>
<evidence type="ECO:0000313" key="2">
    <source>
        <dbReference type="EMBL" id="PJE73871.1"/>
    </source>
</evidence>
<name>A0A2M8LBA8_9BACT</name>
<evidence type="ECO:0000313" key="3">
    <source>
        <dbReference type="Proteomes" id="UP000228700"/>
    </source>
</evidence>
<dbReference type="AlphaFoldDB" id="A0A2M8LBA8"/>
<feature type="region of interest" description="Disordered" evidence="1">
    <location>
        <begin position="1"/>
        <end position="42"/>
    </location>
</feature>
<accession>A0A2M8LBA8</accession>
<dbReference type="Proteomes" id="UP000228700">
    <property type="component" value="Unassembled WGS sequence"/>
</dbReference>
<dbReference type="EMBL" id="PFEQ01000014">
    <property type="protein sequence ID" value="PJE73871.1"/>
    <property type="molecule type" value="Genomic_DNA"/>
</dbReference>
<organism evidence="2 3">
    <name type="scientific">Candidatus Taylorbacteria bacterium CG10_big_fil_rev_8_21_14_0_10_41_48</name>
    <dbReference type="NCBI Taxonomy" id="1975024"/>
    <lineage>
        <taxon>Bacteria</taxon>
        <taxon>Candidatus Tayloriibacteriota</taxon>
    </lineage>
</organism>
<evidence type="ECO:0000256" key="1">
    <source>
        <dbReference type="SAM" id="MobiDB-lite"/>
    </source>
</evidence>
<feature type="compositionally biased region" description="Polar residues" evidence="1">
    <location>
        <begin position="1"/>
        <end position="10"/>
    </location>
</feature>
<gene>
    <name evidence="2" type="ORF">COV01_03455</name>
</gene>
<reference evidence="3" key="1">
    <citation type="submission" date="2017-09" db="EMBL/GenBank/DDBJ databases">
        <title>Depth-based differentiation of microbial function through sediment-hosted aquifers and enrichment of novel symbionts in the deep terrestrial subsurface.</title>
        <authorList>
            <person name="Probst A.J."/>
            <person name="Ladd B."/>
            <person name="Jarett J.K."/>
            <person name="Geller-Mcgrath D.E."/>
            <person name="Sieber C.M.K."/>
            <person name="Emerson J.B."/>
            <person name="Anantharaman K."/>
            <person name="Thomas B.C."/>
            <person name="Malmstrom R."/>
            <person name="Stieglmeier M."/>
            <person name="Klingl A."/>
            <person name="Woyke T."/>
            <person name="Ryan C.M."/>
            <person name="Banfield J.F."/>
        </authorList>
    </citation>
    <scope>NUCLEOTIDE SEQUENCE [LARGE SCALE GENOMIC DNA]</scope>
</reference>
<protein>
    <submittedName>
        <fullName evidence="2">Uncharacterized protein</fullName>
    </submittedName>
</protein>
<sequence>MANTESQTSRIVGPASLADILGTGQDRHTEKSSGLSHGHSLDSGRARVLAESAAGNIDPRFLGFGTNFTVRRRFV</sequence>
<proteinExistence type="predicted"/>